<evidence type="ECO:0000256" key="5">
    <source>
        <dbReference type="ARBA" id="ARBA00022968"/>
    </source>
</evidence>
<dbReference type="Proteomes" id="UP001381693">
    <property type="component" value="Unassembled WGS sequence"/>
</dbReference>
<evidence type="ECO:0000256" key="2">
    <source>
        <dbReference type="ARBA" id="ARBA00010569"/>
    </source>
</evidence>
<proteinExistence type="inferred from homology"/>
<dbReference type="PANTHER" id="PTHR12129:SF15">
    <property type="entry name" value="URONYL 2-SULFOTRANSFERASE"/>
    <property type="match status" value="1"/>
</dbReference>
<evidence type="ECO:0000256" key="8">
    <source>
        <dbReference type="ARBA" id="ARBA00023136"/>
    </source>
</evidence>
<comment type="subcellular location">
    <subcellularLocation>
        <location evidence="1">Golgi apparatus membrane</location>
        <topology evidence="1">Single-pass type II membrane protein</topology>
    </subcellularLocation>
</comment>
<keyword evidence="8" id="KW-0472">Membrane</keyword>
<keyword evidence="7" id="KW-0333">Golgi apparatus</keyword>
<gene>
    <name evidence="10" type="ORF">SK128_007319</name>
</gene>
<accession>A0AAN8XKF7</accession>
<dbReference type="EMBL" id="JAXCGZ010005725">
    <property type="protein sequence ID" value="KAK7081014.1"/>
    <property type="molecule type" value="Genomic_DNA"/>
</dbReference>
<keyword evidence="9" id="KW-0325">Glycoprotein</keyword>
<dbReference type="InterPro" id="IPR007734">
    <property type="entry name" value="Heparan_SO4_2-O-STrfase"/>
</dbReference>
<sequence>MNMEIFDEIFEKVSPKRDVPLNVTPPNAVVLMYNRVPKCGSLSMKLRLQGLGEKNNFSFNQSPVLPHRQPPSKQVLKVKELLAKTTHTHHFWNAHRYYFDAVGNYGGKVVWMNMIRDPVERFISEFYWLRNGLGKAYLKNAVRGKGGNNHDVNEAPRLELNECAAAGHPLCTWTVWPPGELQLSYVCGMNESCTERGNRWALQQAKYNMDRYYGVVGLLEELPLSLAVFEAYIPRFFKDCNQIKADEIVSHVQSSSDKPKVTNATKAILKNNLKEDYEFYDYVRQRLHRQAANAGITLSNEIKSHVQTEKQKKYVTNATKEFLRNNLKEDYEFYTYAQQRLHLQAGAAGIEAIQ</sequence>
<comment type="caution">
    <text evidence="10">The sequence shown here is derived from an EMBL/GenBank/DDBJ whole genome shotgun (WGS) entry which is preliminary data.</text>
</comment>
<evidence type="ECO:0000256" key="7">
    <source>
        <dbReference type="ARBA" id="ARBA00023034"/>
    </source>
</evidence>
<dbReference type="GO" id="GO:0000139">
    <property type="term" value="C:Golgi membrane"/>
    <property type="evidence" value="ECO:0007669"/>
    <property type="project" value="UniProtKB-SubCell"/>
</dbReference>
<comment type="similarity">
    <text evidence="2">Belongs to the sulfotransferase 3 family.</text>
</comment>
<dbReference type="Gene3D" id="3.40.50.300">
    <property type="entry name" value="P-loop containing nucleotide triphosphate hydrolases"/>
    <property type="match status" value="1"/>
</dbReference>
<dbReference type="PANTHER" id="PTHR12129">
    <property type="entry name" value="HEPARAN SULFATE 2-O-SULFOTRANSFERASE"/>
    <property type="match status" value="1"/>
</dbReference>
<evidence type="ECO:0000256" key="6">
    <source>
        <dbReference type="ARBA" id="ARBA00022989"/>
    </source>
</evidence>
<organism evidence="10 11">
    <name type="scientific">Halocaridina rubra</name>
    <name type="common">Hawaiian red shrimp</name>
    <dbReference type="NCBI Taxonomy" id="373956"/>
    <lineage>
        <taxon>Eukaryota</taxon>
        <taxon>Metazoa</taxon>
        <taxon>Ecdysozoa</taxon>
        <taxon>Arthropoda</taxon>
        <taxon>Crustacea</taxon>
        <taxon>Multicrustacea</taxon>
        <taxon>Malacostraca</taxon>
        <taxon>Eumalacostraca</taxon>
        <taxon>Eucarida</taxon>
        <taxon>Decapoda</taxon>
        <taxon>Pleocyemata</taxon>
        <taxon>Caridea</taxon>
        <taxon>Atyoidea</taxon>
        <taxon>Atyidae</taxon>
        <taxon>Halocaridina</taxon>
    </lineage>
</organism>
<evidence type="ECO:0008006" key="12">
    <source>
        <dbReference type="Google" id="ProtNLM"/>
    </source>
</evidence>
<keyword evidence="4" id="KW-0812">Transmembrane</keyword>
<keyword evidence="6" id="KW-1133">Transmembrane helix</keyword>
<dbReference type="Pfam" id="PF03567">
    <property type="entry name" value="Sulfotransfer_2"/>
    <property type="match status" value="1"/>
</dbReference>
<keyword evidence="11" id="KW-1185">Reference proteome</keyword>
<evidence type="ECO:0000256" key="4">
    <source>
        <dbReference type="ARBA" id="ARBA00022692"/>
    </source>
</evidence>
<evidence type="ECO:0000256" key="3">
    <source>
        <dbReference type="ARBA" id="ARBA00022679"/>
    </source>
</evidence>
<name>A0AAN8XKF7_HALRR</name>
<protein>
    <recommendedName>
        <fullName evidence="12">Heparan sulfate 2-O-sulfotransferase pipe</fullName>
    </recommendedName>
</protein>
<evidence type="ECO:0000313" key="11">
    <source>
        <dbReference type="Proteomes" id="UP001381693"/>
    </source>
</evidence>
<evidence type="ECO:0000256" key="9">
    <source>
        <dbReference type="ARBA" id="ARBA00023180"/>
    </source>
</evidence>
<dbReference type="InterPro" id="IPR027417">
    <property type="entry name" value="P-loop_NTPase"/>
</dbReference>
<evidence type="ECO:0000256" key="1">
    <source>
        <dbReference type="ARBA" id="ARBA00004323"/>
    </source>
</evidence>
<keyword evidence="5" id="KW-0735">Signal-anchor</keyword>
<dbReference type="InterPro" id="IPR005331">
    <property type="entry name" value="Sulfotransferase"/>
</dbReference>
<dbReference type="GO" id="GO:0008146">
    <property type="term" value="F:sulfotransferase activity"/>
    <property type="evidence" value="ECO:0007669"/>
    <property type="project" value="InterPro"/>
</dbReference>
<keyword evidence="3" id="KW-0808">Transferase</keyword>
<evidence type="ECO:0000313" key="10">
    <source>
        <dbReference type="EMBL" id="KAK7081014.1"/>
    </source>
</evidence>
<dbReference type="SUPFAM" id="SSF52540">
    <property type="entry name" value="P-loop containing nucleoside triphosphate hydrolases"/>
    <property type="match status" value="1"/>
</dbReference>
<reference evidence="10 11" key="1">
    <citation type="submission" date="2023-11" db="EMBL/GenBank/DDBJ databases">
        <title>Halocaridina rubra genome assembly.</title>
        <authorList>
            <person name="Smith C."/>
        </authorList>
    </citation>
    <scope>NUCLEOTIDE SEQUENCE [LARGE SCALE GENOMIC DNA]</scope>
    <source>
        <strain evidence="10">EP-1</strain>
        <tissue evidence="10">Whole</tissue>
    </source>
</reference>
<dbReference type="AlphaFoldDB" id="A0AAN8XKF7"/>